<dbReference type="Pfam" id="PF07686">
    <property type="entry name" value="V-set"/>
    <property type="match status" value="1"/>
</dbReference>
<dbReference type="PANTHER" id="PTHR23278:SF4">
    <property type="entry name" value="SIDESTEP, ISOFORM C"/>
    <property type="match status" value="1"/>
</dbReference>
<feature type="domain" description="Ig-like" evidence="8">
    <location>
        <begin position="379"/>
        <end position="477"/>
    </location>
</feature>
<dbReference type="InterPro" id="IPR003961">
    <property type="entry name" value="FN3_dom"/>
</dbReference>
<dbReference type="InterPro" id="IPR013162">
    <property type="entry name" value="CD80_C2-set"/>
</dbReference>
<proteinExistence type="predicted"/>
<dbReference type="PROSITE" id="PS50835">
    <property type="entry name" value="IG_LIKE"/>
    <property type="match status" value="4"/>
</dbReference>
<feature type="compositionally biased region" description="Low complexity" evidence="6">
    <location>
        <begin position="51"/>
        <end position="64"/>
    </location>
</feature>
<keyword evidence="4 7" id="KW-0472">Membrane</keyword>
<dbReference type="CDD" id="cd00096">
    <property type="entry name" value="Ig"/>
    <property type="match status" value="1"/>
</dbReference>
<evidence type="ECO:0000313" key="10">
    <source>
        <dbReference type="Proteomes" id="UP000069940"/>
    </source>
</evidence>
<keyword evidence="3 7" id="KW-1133">Transmembrane helix</keyword>
<dbReference type="InterPro" id="IPR003598">
    <property type="entry name" value="Ig_sub2"/>
</dbReference>
<feature type="region of interest" description="Disordered" evidence="6">
    <location>
        <begin position="162"/>
        <end position="190"/>
    </location>
</feature>
<dbReference type="Gene3D" id="2.60.40.10">
    <property type="entry name" value="Immunoglobulins"/>
    <property type="match status" value="4"/>
</dbReference>
<dbReference type="InterPro" id="IPR036116">
    <property type="entry name" value="FN3_sf"/>
</dbReference>
<evidence type="ECO:0000256" key="6">
    <source>
        <dbReference type="SAM" id="MobiDB-lite"/>
    </source>
</evidence>
<organism evidence="9 10">
    <name type="scientific">Aedes albopictus</name>
    <name type="common">Asian tiger mosquito</name>
    <name type="synonym">Stegomyia albopicta</name>
    <dbReference type="NCBI Taxonomy" id="7160"/>
    <lineage>
        <taxon>Eukaryota</taxon>
        <taxon>Metazoa</taxon>
        <taxon>Ecdysozoa</taxon>
        <taxon>Arthropoda</taxon>
        <taxon>Hexapoda</taxon>
        <taxon>Insecta</taxon>
        <taxon>Pterygota</taxon>
        <taxon>Neoptera</taxon>
        <taxon>Endopterygota</taxon>
        <taxon>Diptera</taxon>
        <taxon>Nematocera</taxon>
        <taxon>Culicoidea</taxon>
        <taxon>Culicidae</taxon>
        <taxon>Culicinae</taxon>
        <taxon>Aedini</taxon>
        <taxon>Aedes</taxon>
        <taxon>Stegomyia</taxon>
    </lineage>
</organism>
<feature type="region of interest" description="Disordered" evidence="6">
    <location>
        <begin position="1"/>
        <end position="71"/>
    </location>
</feature>
<name>A0ABM1ZLC4_AEDAL</name>
<keyword evidence="10" id="KW-1185">Reference proteome</keyword>
<dbReference type="CDD" id="cd00063">
    <property type="entry name" value="FN3"/>
    <property type="match status" value="1"/>
</dbReference>
<feature type="domain" description="Ig-like" evidence="8">
    <location>
        <begin position="484"/>
        <end position="581"/>
    </location>
</feature>
<dbReference type="Proteomes" id="UP000069940">
    <property type="component" value="Unassembled WGS sequence"/>
</dbReference>
<dbReference type="RefSeq" id="XP_062703209.1">
    <property type="nucleotide sequence ID" value="XM_062847225.1"/>
</dbReference>
<dbReference type="EnsemblMetazoa" id="AALFPA23_019598.R28831">
    <property type="protein sequence ID" value="AALFPA23_019598.P28831"/>
    <property type="gene ID" value="AALFPA23_019598"/>
</dbReference>
<dbReference type="GeneID" id="109406630"/>
<dbReference type="SUPFAM" id="SSF48726">
    <property type="entry name" value="Immunoglobulin"/>
    <property type="match status" value="5"/>
</dbReference>
<dbReference type="InterPro" id="IPR013783">
    <property type="entry name" value="Ig-like_fold"/>
</dbReference>
<reference evidence="9" key="2">
    <citation type="submission" date="2025-05" db="UniProtKB">
        <authorList>
            <consortium name="EnsemblMetazoa"/>
        </authorList>
    </citation>
    <scope>IDENTIFICATION</scope>
    <source>
        <strain evidence="9">Foshan</strain>
    </source>
</reference>
<feature type="compositionally biased region" description="Basic residues" evidence="6">
    <location>
        <begin position="22"/>
        <end position="31"/>
    </location>
</feature>
<feature type="domain" description="Ig-like" evidence="8">
    <location>
        <begin position="250"/>
        <end position="371"/>
    </location>
</feature>
<evidence type="ECO:0000256" key="5">
    <source>
        <dbReference type="ARBA" id="ARBA00023157"/>
    </source>
</evidence>
<evidence type="ECO:0000259" key="8">
    <source>
        <dbReference type="PROSITE" id="PS50835"/>
    </source>
</evidence>
<dbReference type="InterPro" id="IPR003599">
    <property type="entry name" value="Ig_sub"/>
</dbReference>
<dbReference type="RefSeq" id="XP_062703210.1">
    <property type="nucleotide sequence ID" value="XM_062847226.1"/>
</dbReference>
<feature type="compositionally biased region" description="Low complexity" evidence="6">
    <location>
        <begin position="1"/>
        <end position="12"/>
    </location>
</feature>
<dbReference type="PANTHER" id="PTHR23278">
    <property type="entry name" value="SIDESTEP PROTEIN"/>
    <property type="match status" value="1"/>
</dbReference>
<dbReference type="SUPFAM" id="SSF49265">
    <property type="entry name" value="Fibronectin type III"/>
    <property type="match status" value="1"/>
</dbReference>
<reference evidence="10" key="1">
    <citation type="journal article" date="2015" name="Proc. Natl. Acad. Sci. U.S.A.">
        <title>Genome sequence of the Asian Tiger mosquito, Aedes albopictus, reveals insights into its biology, genetics, and evolution.</title>
        <authorList>
            <person name="Chen X.G."/>
            <person name="Jiang X."/>
            <person name="Gu J."/>
            <person name="Xu M."/>
            <person name="Wu Y."/>
            <person name="Deng Y."/>
            <person name="Zhang C."/>
            <person name="Bonizzoni M."/>
            <person name="Dermauw W."/>
            <person name="Vontas J."/>
            <person name="Armbruster P."/>
            <person name="Huang X."/>
            <person name="Yang Y."/>
            <person name="Zhang H."/>
            <person name="He W."/>
            <person name="Peng H."/>
            <person name="Liu Y."/>
            <person name="Wu K."/>
            <person name="Chen J."/>
            <person name="Lirakis M."/>
            <person name="Topalis P."/>
            <person name="Van Leeuwen T."/>
            <person name="Hall A.B."/>
            <person name="Jiang X."/>
            <person name="Thorpe C."/>
            <person name="Mueller R.L."/>
            <person name="Sun C."/>
            <person name="Waterhouse R.M."/>
            <person name="Yan G."/>
            <person name="Tu Z.J."/>
            <person name="Fang X."/>
            <person name="James A.A."/>
        </authorList>
    </citation>
    <scope>NUCLEOTIDE SEQUENCE [LARGE SCALE GENOMIC DNA]</scope>
    <source>
        <strain evidence="10">Foshan</strain>
    </source>
</reference>
<feature type="compositionally biased region" description="Low complexity" evidence="6">
    <location>
        <begin position="173"/>
        <end position="184"/>
    </location>
</feature>
<feature type="domain" description="Ig-like" evidence="8">
    <location>
        <begin position="586"/>
        <end position="671"/>
    </location>
</feature>
<comment type="subcellular location">
    <subcellularLocation>
        <location evidence="1">Membrane</location>
        <topology evidence="1">Single-pass membrane protein</topology>
    </subcellularLocation>
</comment>
<evidence type="ECO:0000256" key="2">
    <source>
        <dbReference type="ARBA" id="ARBA00022692"/>
    </source>
</evidence>
<evidence type="ECO:0000313" key="9">
    <source>
        <dbReference type="EnsemblMetazoa" id="AALFPA23_019598.P28834"/>
    </source>
</evidence>
<dbReference type="SMART" id="SM00408">
    <property type="entry name" value="IGc2"/>
    <property type="match status" value="4"/>
</dbReference>
<sequence length="1054" mass="116077">MSSYRSSPTSSSDHFRMMAPSKRIRSQRHRHNDGDDDNDQHRMLRRRWRQQRPLPSSGSWPSSLKANPSTVDVVEDEDDGGVGGVAMDSGNELHLQLLLSSANRSVAGAGESGVSGKMYRFQKRLDLQQQHHKCKSYRRTFGSAWWGSSWWDEVSSIGGHDGGGHSSAAVIGRSSRSRSNSKSSGDSEEIEGRRWRWSAGGWVRWWGSGRGGCGRSNVFLVVVLFLLAGFCTRSGCDDTDQFQKSRKFTPTTATVDTIPARTVWAAEGHLAELPCDITAQAPDAVKVVLWFKDLIGVPIYSVDSRSGVSVLEGIQWATGDDLGKKLKISITENLKEARLQISNINQSDCGVYRCRVDFFNSPTRNYRFNLTLVVPPEEPRIFDAQGKEIATVAGPFREGHELFLSCQVSGGRPPPRVSWWHSDKEISGTSHPSAIDGAAAMVNQLFLGTVTRELYGAKFRCKAAVSKLIQPLSKEVSIQVHLKPLRVKIVTPNELLNAKQAVPIRCNVWGSFPAAKIVWLLDGEPLRSADITVHSENNDANFTSSILTMVVSAGNDGSELTCRASNPWFSNFSLEDKRIINVAYQPVVSVHLANEDPSRVITRSEGENVTLKCRADARPPVTSFSWYKNNMRMSGENGETLHLTQLERESAGGYACAATNDEGESRSSSITLKIQFAPRCKPGTEQQTIGSLSMQSQVVKCEVDADPPDGVRFSWTYNSTRNVSPVLNSRINSHGLVSTMNYLPQIDAELVTLQCWASNSVGRQMMPCLFHILPAKTPDAPRNCELHNDTELEVVCQAGSDGGLAQHFLMEVIGGAPPPMFSLDYTRSPPTEIDNEISTMNDQATLAPLYRITQNEPHFKLHSLEPGRIYQLLVYAVNAKGKSDSAYVFDNVRAGSAAALIPPYVDETIISEDPTPAETSNADKQKQHSQMVMFAAVAAAAGVVITSVIVAGFVAICRLKRPKPPEPQEVRKRMRPARTDVPSMYAEDDVFEDDFQRQPGDPRCSRASSTLRSSRYISEGFVQYSQPSLNVYIADPDLILPRGGEIEFTTLAGA</sequence>
<evidence type="ECO:0000256" key="3">
    <source>
        <dbReference type="ARBA" id="ARBA00022989"/>
    </source>
</evidence>
<evidence type="ECO:0000256" key="1">
    <source>
        <dbReference type="ARBA" id="ARBA00004167"/>
    </source>
</evidence>
<dbReference type="EnsemblMetazoa" id="AALFPA23_019598.R28834">
    <property type="protein sequence ID" value="AALFPA23_019598.P28834"/>
    <property type="gene ID" value="AALFPA23_019598"/>
</dbReference>
<keyword evidence="5" id="KW-1015">Disulfide bond</keyword>
<evidence type="ECO:0000256" key="4">
    <source>
        <dbReference type="ARBA" id="ARBA00023136"/>
    </source>
</evidence>
<dbReference type="Pfam" id="PF13895">
    <property type="entry name" value="Ig_2"/>
    <property type="match status" value="1"/>
</dbReference>
<dbReference type="SMART" id="SM00409">
    <property type="entry name" value="IG"/>
    <property type="match status" value="4"/>
</dbReference>
<feature type="transmembrane region" description="Helical" evidence="7">
    <location>
        <begin position="931"/>
        <end position="956"/>
    </location>
</feature>
<dbReference type="InterPro" id="IPR007110">
    <property type="entry name" value="Ig-like_dom"/>
</dbReference>
<dbReference type="InterPro" id="IPR036179">
    <property type="entry name" value="Ig-like_dom_sf"/>
</dbReference>
<dbReference type="InterPro" id="IPR013106">
    <property type="entry name" value="Ig_V-set"/>
</dbReference>
<accession>A0ABM1ZLC4</accession>
<dbReference type="Pfam" id="PF08205">
    <property type="entry name" value="C2-set_2"/>
    <property type="match status" value="2"/>
</dbReference>
<keyword evidence="2 7" id="KW-0812">Transmembrane</keyword>
<protein>
    <recommendedName>
        <fullName evidence="8">Ig-like domain-containing protein</fullName>
    </recommendedName>
</protein>
<evidence type="ECO:0000256" key="7">
    <source>
        <dbReference type="SAM" id="Phobius"/>
    </source>
</evidence>